<dbReference type="EMBL" id="MZ334522">
    <property type="protein sequence ID" value="UBF22784.1"/>
    <property type="molecule type" value="Genomic_DNA"/>
</dbReference>
<dbReference type="Proteomes" id="UP000827260">
    <property type="component" value="Segment"/>
</dbReference>
<keyword evidence="2" id="KW-1185">Reference proteome</keyword>
<accession>A0AAE8XZ62</accession>
<evidence type="ECO:0000313" key="1">
    <source>
        <dbReference type="EMBL" id="UBF22784.1"/>
    </source>
</evidence>
<organism evidence="1 2">
    <name type="scientific">Halorubrum tailed virus 27</name>
    <dbReference type="NCBI Taxonomy" id="2878008"/>
    <lineage>
        <taxon>Viruses</taxon>
        <taxon>Duplodnaviria</taxon>
        <taxon>Heunggongvirae</taxon>
        <taxon>Uroviricota</taxon>
        <taxon>Caudoviricetes</taxon>
        <taxon>Thumleimavirales</taxon>
        <taxon>Hafunaviridae</taxon>
        <taxon>Minorvirus</taxon>
        <taxon>Minorvirus thailandense</taxon>
        <taxon>Minorvirus HRTV27</taxon>
    </lineage>
</organism>
<reference evidence="1" key="1">
    <citation type="submission" date="2021-05" db="EMBL/GenBank/DDBJ databases">
        <title>Diversity, taxonomy and evolution of archaeal viruses of the class Caudoviricetes.</title>
        <authorList>
            <person name="Liu Y."/>
            <person name="Demina T.A."/>
            <person name="Roux S."/>
            <person name="Aiewsakun P."/>
            <person name="Kazlauskas D."/>
            <person name="Simmonds P."/>
            <person name="Prangishvili D."/>
            <person name="Oksanen H.M."/>
            <person name="Krupovic M."/>
        </authorList>
    </citation>
    <scope>NUCLEOTIDE SEQUENCE</scope>
    <source>
        <strain evidence="1">HRTV-27/27</strain>
    </source>
</reference>
<name>A0AAE8XZ62_9CAUD</name>
<sequence>MRDREFAFGKNTAGDCACPAVTAGFNPDNDASIEPAEWYDEYLREHDHGDSGIVDEDTAYGAWWSILKELGERADRDPGRYEEAYRVGREIADELGWI</sequence>
<gene>
    <name evidence="1" type="ORF">HRTV-27_gp91</name>
</gene>
<evidence type="ECO:0000313" key="2">
    <source>
        <dbReference type="Proteomes" id="UP000827260"/>
    </source>
</evidence>
<proteinExistence type="predicted"/>
<protein>
    <submittedName>
        <fullName evidence="1">Uncharacterized protein</fullName>
    </submittedName>
</protein>